<keyword evidence="2 3" id="KW-0175">Coiled coil</keyword>
<comment type="similarity">
    <text evidence="1">Belongs to the FPP family.</text>
</comment>
<reference evidence="5 6" key="2">
    <citation type="journal article" date="2017" name="Front. Plant Sci.">
        <title>Gene Classification and Mining of Molecular Markers Useful in Red Clover (Trifolium pratense) Breeding.</title>
        <authorList>
            <person name="Istvanek J."/>
            <person name="Dluhosova J."/>
            <person name="Dluhos P."/>
            <person name="Patkova L."/>
            <person name="Nedelnik J."/>
            <person name="Repkova J."/>
        </authorList>
    </citation>
    <scope>NUCLEOTIDE SEQUENCE [LARGE SCALE GENOMIC DNA]</scope>
    <source>
        <strain evidence="6">cv. Tatra</strain>
        <tissue evidence="5">Young leaves</tissue>
    </source>
</reference>
<dbReference type="STRING" id="57577.A0A2K3P5A1"/>
<evidence type="ECO:0000256" key="3">
    <source>
        <dbReference type="SAM" id="Coils"/>
    </source>
</evidence>
<proteinExistence type="inferred from homology"/>
<comment type="caution">
    <text evidence="5">The sequence shown here is derived from an EMBL/GenBank/DDBJ whole genome shotgun (WGS) entry which is preliminary data.</text>
</comment>
<dbReference type="AlphaFoldDB" id="A0A2K3P5A1"/>
<reference evidence="5 6" key="1">
    <citation type="journal article" date="2014" name="Am. J. Bot.">
        <title>Genome assembly and annotation for red clover (Trifolium pratense; Fabaceae).</title>
        <authorList>
            <person name="Istvanek J."/>
            <person name="Jaros M."/>
            <person name="Krenek A."/>
            <person name="Repkova J."/>
        </authorList>
    </citation>
    <scope>NUCLEOTIDE SEQUENCE [LARGE SCALE GENOMIC DNA]</scope>
    <source>
        <strain evidence="6">cv. Tatra</strain>
        <tissue evidence="5">Young leaves</tissue>
    </source>
</reference>
<sequence length="1001" mass="114017">MNHKPWHWRKKSMEKTSFSADKIASPSQIIDKEAHNLSTDKESGSRISSSRCLNENLAKVLLDSPVGVDKEVSAETVTPTDETLQEPLQTLSCVRGEQEQTACVVIPNISKEHEMVQKELEEKLKEANKRIDDLTSENTCLTNALFSKEESIGELLRCKQEADEEFKTLMTRLDSTEKENAFLRYEFQMLEKELEIRKEEIDYSRQYADESHKQYLESSQKVSKLEGECQRLRLQLQKRSPGVAGSMNTKNEIGMMRRKKSNPTRDVVCKNNDIRNSTRVSEKSIGLMIKSLQDLDEENKALKRILTKKNTELDSSRFMYTETVSRLSQAEILLRKFSENHKSMELARCYPKSNELPLMSNFDISSDDEAKSSGSWANALISELEHLRVSEAKTHDNNKAIEVHDMYSMDDFVEMEKRAIVSVNTPKEGYLSDVSGRELVPVEQDFGLSERNQKPFDWLQNVLQAMLKEKRLSKRSLDELFDDIKIAFGCINHSTGRKSDITQKSIHHGESDPFHVNSFGDFTEAVNRIIKLVEGIAPKSFFCNNGPDCLEENQHSDISQSPKSKDYFVHVFQWKVSDLNPLLHQLVHTCKNLLTGKADFENFVEEVAFALEWSINNCANSNNASIARDKIKKHFNSFLSANENENQIDVDDKQSLGTNSVAYPNDQSDSESNRYDFLVEIRKLKEDLTKTKSAKEDLEVKLLSVTDESKNLTKQCHEAQNSIKGLESEIETLKESKAMVEEQVEKQMMINEDLDTQLTIAQAKLNSIFQKFSSLEFELEDKKNSCEELEATCLELQLQLESIAKKESPTNDRCEAEKIYRTGWEITTASSKLAECQESIINIGKQLKALASSNETALLDKVVSTTSSMAIPSQKKNLIKRTSLRNQMLAEDDGKEGTHESIETKESKNIEVEQRPALLLSEKESALETSQVQVNGPETSMTSEKNNRSNAIGYLTIVPHKKQGGFDFLRKLFSRRKKGRSRGTRRQWLVSLLRFGDEAIL</sequence>
<feature type="compositionally biased region" description="Polar residues" evidence="4">
    <location>
        <begin position="655"/>
        <end position="667"/>
    </location>
</feature>
<protein>
    <submittedName>
        <fullName evidence="5">Filament-like plant protein</fullName>
    </submittedName>
</protein>
<feature type="region of interest" description="Disordered" evidence="4">
    <location>
        <begin position="649"/>
        <end position="670"/>
    </location>
</feature>
<feature type="coiled-coil region" evidence="3">
    <location>
        <begin position="772"/>
        <end position="806"/>
    </location>
</feature>
<evidence type="ECO:0000256" key="2">
    <source>
        <dbReference type="ARBA" id="ARBA00023054"/>
    </source>
</evidence>
<organism evidence="5 6">
    <name type="scientific">Trifolium pratense</name>
    <name type="common">Red clover</name>
    <dbReference type="NCBI Taxonomy" id="57577"/>
    <lineage>
        <taxon>Eukaryota</taxon>
        <taxon>Viridiplantae</taxon>
        <taxon>Streptophyta</taxon>
        <taxon>Embryophyta</taxon>
        <taxon>Tracheophyta</taxon>
        <taxon>Spermatophyta</taxon>
        <taxon>Magnoliopsida</taxon>
        <taxon>eudicotyledons</taxon>
        <taxon>Gunneridae</taxon>
        <taxon>Pentapetalae</taxon>
        <taxon>rosids</taxon>
        <taxon>fabids</taxon>
        <taxon>Fabales</taxon>
        <taxon>Fabaceae</taxon>
        <taxon>Papilionoideae</taxon>
        <taxon>50 kb inversion clade</taxon>
        <taxon>NPAAA clade</taxon>
        <taxon>Hologalegina</taxon>
        <taxon>IRL clade</taxon>
        <taxon>Trifolieae</taxon>
        <taxon>Trifolium</taxon>
    </lineage>
</organism>
<dbReference type="Proteomes" id="UP000236291">
    <property type="component" value="Unassembled WGS sequence"/>
</dbReference>
<feature type="coiled-coil region" evidence="3">
    <location>
        <begin position="110"/>
        <end position="193"/>
    </location>
</feature>
<evidence type="ECO:0000313" key="5">
    <source>
        <dbReference type="EMBL" id="PNY10443.1"/>
    </source>
</evidence>
<dbReference type="EMBL" id="ASHM01003825">
    <property type="protein sequence ID" value="PNY10443.1"/>
    <property type="molecule type" value="Genomic_DNA"/>
</dbReference>
<evidence type="ECO:0000313" key="6">
    <source>
        <dbReference type="Proteomes" id="UP000236291"/>
    </source>
</evidence>
<dbReference type="InterPro" id="IPR008587">
    <property type="entry name" value="FPP_plant"/>
</dbReference>
<dbReference type="PANTHER" id="PTHR31580">
    <property type="entry name" value="FILAMENT-LIKE PLANT PROTEIN 4"/>
    <property type="match status" value="1"/>
</dbReference>
<dbReference type="PANTHER" id="PTHR31580:SF8">
    <property type="entry name" value="FILAMENT-LIKE PROTEIN (DUF869)"/>
    <property type="match status" value="1"/>
</dbReference>
<evidence type="ECO:0000256" key="1">
    <source>
        <dbReference type="ARBA" id="ARBA00005921"/>
    </source>
</evidence>
<accession>A0A2K3P5A1</accession>
<gene>
    <name evidence="5" type="ORF">L195_g007020</name>
</gene>
<name>A0A2K3P5A1_TRIPR</name>
<evidence type="ECO:0000256" key="4">
    <source>
        <dbReference type="SAM" id="MobiDB-lite"/>
    </source>
</evidence>
<feature type="coiled-coil region" evidence="3">
    <location>
        <begin position="681"/>
        <end position="743"/>
    </location>
</feature>
<feature type="region of interest" description="Disordered" evidence="4">
    <location>
        <begin position="1"/>
        <end position="24"/>
    </location>
</feature>
<dbReference type="Pfam" id="PF05911">
    <property type="entry name" value="FPP"/>
    <property type="match status" value="2"/>
</dbReference>
<feature type="compositionally biased region" description="Basic residues" evidence="4">
    <location>
        <begin position="1"/>
        <end position="12"/>
    </location>
</feature>